<dbReference type="EC" id="2.3.1.-" evidence="11"/>
<keyword evidence="9 11" id="KW-0472">Membrane</keyword>
<dbReference type="InterPro" id="IPR051085">
    <property type="entry name" value="MB_O-acyltransferase"/>
</dbReference>
<feature type="transmembrane region" description="Helical" evidence="12">
    <location>
        <begin position="457"/>
        <end position="476"/>
    </location>
</feature>
<keyword evidence="4 11" id="KW-1003">Cell membrane</keyword>
<dbReference type="GO" id="GO:0005886">
    <property type="term" value="C:plasma membrane"/>
    <property type="evidence" value="ECO:0007669"/>
    <property type="project" value="UniProtKB-SubCell"/>
</dbReference>
<evidence type="ECO:0000313" key="13">
    <source>
        <dbReference type="EMBL" id="HAG4528380.1"/>
    </source>
</evidence>
<evidence type="ECO:0000256" key="8">
    <source>
        <dbReference type="ARBA" id="ARBA00022989"/>
    </source>
</evidence>
<keyword evidence="5 11" id="KW-0808">Transferase</keyword>
<protein>
    <recommendedName>
        <fullName evidence="11">Probable alginate O-acetylase</fullName>
        <ecNumber evidence="11">2.3.1.-</ecNumber>
    </recommendedName>
</protein>
<dbReference type="GO" id="GO:0016746">
    <property type="term" value="F:acyltransferase activity"/>
    <property type="evidence" value="ECO:0007669"/>
    <property type="project" value="UniProtKB-KW"/>
</dbReference>
<evidence type="ECO:0000256" key="6">
    <source>
        <dbReference type="ARBA" id="ARBA00022692"/>
    </source>
</evidence>
<dbReference type="GO" id="GO:0042121">
    <property type="term" value="P:alginic acid biosynthetic process"/>
    <property type="evidence" value="ECO:0007669"/>
    <property type="project" value="UniProtKB-UniRule"/>
</dbReference>
<sequence>MLFNSLDYLLVFLPITLAVYNISKTLNVTLSKWIIIILSVFFYNFITSKYFPVLIISCVLNYICYIAIELKYKPKIALIVGILLNVASLCYFKYISITLIAFGFNSGSWAASLGLPLAVSFFTFQQISFLVDKFNGKIDKVNITDYLYYITFFPKLIAGPITRYGDLMPQTHNKMVVKSSEIISGLVILSIGLFKKIIISSYFAGIADAGYSTTSTLSFFEAWSTSLAYTVQIYFDFSGYSDIAIGSAFLLGIKLPINFNSPYKSKNIREFWDRWHISLSTWLRDYVYIPLGGSRKGELKTYLNILTTFIISGAWHGVGFNFIIWGLMHGIATSINKYWSTLNYKMNKYIAWFITFQFINLTWIPFRAESLNDSYNVVKAMFTPISKHELYLGITGLIASTQSLISLFPQSIIPGLNSPVIVLIATIFLLLYCFAMKNSNQIGYYYGGNTSPIKIRWVFLAGIIFTISIIGLFGGVSKSQFIYAAF</sequence>
<evidence type="ECO:0000256" key="2">
    <source>
        <dbReference type="ARBA" id="ARBA00005182"/>
    </source>
</evidence>
<feature type="transmembrane region" description="Helical" evidence="12">
    <location>
        <begin position="52"/>
        <end position="70"/>
    </location>
</feature>
<proteinExistence type="inferred from homology"/>
<dbReference type="AlphaFoldDB" id="A0A763XKM3"/>
<keyword evidence="7 11" id="KW-0016">Alginate biosynthesis</keyword>
<dbReference type="UniPathway" id="UPA00286"/>
<reference evidence="13" key="1">
    <citation type="journal article" date="2018" name="Genome Biol.">
        <title>SKESA: strategic k-mer extension for scrupulous assemblies.</title>
        <authorList>
            <person name="Souvorov A."/>
            <person name="Agarwala R."/>
            <person name="Lipman D.J."/>
        </authorList>
    </citation>
    <scope>NUCLEOTIDE SEQUENCE</scope>
    <source>
        <strain evidence="13">MA.AU168</strain>
    </source>
</reference>
<keyword evidence="8 12" id="KW-1133">Transmembrane helix</keyword>
<dbReference type="RefSeq" id="WP_203435323.1">
    <property type="nucleotide sequence ID" value="NZ_JBPRGK010000049.1"/>
</dbReference>
<evidence type="ECO:0000256" key="5">
    <source>
        <dbReference type="ARBA" id="ARBA00022679"/>
    </source>
</evidence>
<feature type="transmembrane region" description="Helical" evidence="12">
    <location>
        <begin position="30"/>
        <end position="46"/>
    </location>
</feature>
<dbReference type="Pfam" id="PF03062">
    <property type="entry name" value="MBOAT"/>
    <property type="match status" value="1"/>
</dbReference>
<evidence type="ECO:0000256" key="10">
    <source>
        <dbReference type="ARBA" id="ARBA00023315"/>
    </source>
</evidence>
<comment type="similarity">
    <text evidence="3 11">Belongs to the membrane-bound acyltransferase family.</text>
</comment>
<dbReference type="InterPro" id="IPR024194">
    <property type="entry name" value="Ac/AlaTfrase_AlgI/DltB"/>
</dbReference>
<evidence type="ECO:0000256" key="12">
    <source>
        <dbReference type="SAM" id="Phobius"/>
    </source>
</evidence>
<dbReference type="InterPro" id="IPR004299">
    <property type="entry name" value="MBOAT_fam"/>
</dbReference>
<evidence type="ECO:0000256" key="7">
    <source>
        <dbReference type="ARBA" id="ARBA00022841"/>
    </source>
</evidence>
<keyword evidence="6 11" id="KW-0812">Transmembrane</keyword>
<organism evidence="13">
    <name type="scientific">Salmonella enterica</name>
    <name type="common">Salmonella choleraesuis</name>
    <dbReference type="NCBI Taxonomy" id="28901"/>
    <lineage>
        <taxon>Bacteria</taxon>
        <taxon>Pseudomonadati</taxon>
        <taxon>Pseudomonadota</taxon>
        <taxon>Gammaproteobacteria</taxon>
        <taxon>Enterobacterales</taxon>
        <taxon>Enterobacteriaceae</taxon>
        <taxon>Salmonella</taxon>
    </lineage>
</organism>
<dbReference type="EMBL" id="DAAYJT010000021">
    <property type="protein sequence ID" value="HAG4528380.1"/>
    <property type="molecule type" value="Genomic_DNA"/>
</dbReference>
<feature type="transmembrane region" description="Helical" evidence="12">
    <location>
        <begin position="182"/>
        <end position="204"/>
    </location>
</feature>
<feature type="transmembrane region" description="Helical" evidence="12">
    <location>
        <begin position="349"/>
        <end position="368"/>
    </location>
</feature>
<evidence type="ECO:0000256" key="4">
    <source>
        <dbReference type="ARBA" id="ARBA00022475"/>
    </source>
</evidence>
<comment type="caution">
    <text evidence="13">The sequence shown here is derived from an EMBL/GenBank/DDBJ whole genome shotgun (WGS) entry which is preliminary data.</text>
</comment>
<comment type="subcellular location">
    <subcellularLocation>
        <location evidence="11">Cell inner membrane</location>
    </subcellularLocation>
    <subcellularLocation>
        <location evidence="1">Cell membrane</location>
        <topology evidence="1">Multi-pass membrane protein</topology>
    </subcellularLocation>
</comment>
<dbReference type="PIRSF" id="PIRSF500217">
    <property type="entry name" value="AlgI"/>
    <property type="match status" value="1"/>
</dbReference>
<keyword evidence="11" id="KW-0997">Cell inner membrane</keyword>
<feature type="transmembrane region" description="Helical" evidence="12">
    <location>
        <begin position="77"/>
        <end position="103"/>
    </location>
</feature>
<dbReference type="PANTHER" id="PTHR13285:SF23">
    <property type="entry name" value="TEICHOIC ACID D-ALANYLTRANSFERASE"/>
    <property type="match status" value="1"/>
</dbReference>
<feature type="transmembrane region" description="Helical" evidence="12">
    <location>
        <begin position="302"/>
        <end position="329"/>
    </location>
</feature>
<evidence type="ECO:0000256" key="9">
    <source>
        <dbReference type="ARBA" id="ARBA00023136"/>
    </source>
</evidence>
<evidence type="ECO:0000256" key="3">
    <source>
        <dbReference type="ARBA" id="ARBA00010323"/>
    </source>
</evidence>
<dbReference type="PIRSF" id="PIRSF016636">
    <property type="entry name" value="AlgI_DltB"/>
    <property type="match status" value="1"/>
</dbReference>
<feature type="transmembrane region" description="Helical" evidence="12">
    <location>
        <begin position="420"/>
        <end position="436"/>
    </location>
</feature>
<name>A0A763XKM3_SALER</name>
<feature type="transmembrane region" description="Helical" evidence="12">
    <location>
        <begin position="6"/>
        <end position="23"/>
    </location>
</feature>
<keyword evidence="10 11" id="KW-0012">Acyltransferase</keyword>
<evidence type="ECO:0000256" key="11">
    <source>
        <dbReference type="PIRNR" id="PIRNR016636"/>
    </source>
</evidence>
<gene>
    <name evidence="13" type="ORF">G8404_004190</name>
</gene>
<accession>A0A763XKM3</accession>
<feature type="transmembrane region" description="Helical" evidence="12">
    <location>
        <begin position="109"/>
        <end position="131"/>
    </location>
</feature>
<comment type="pathway">
    <text evidence="2 11">Glycan biosynthesis; alginate biosynthesis.</text>
</comment>
<evidence type="ECO:0000256" key="1">
    <source>
        <dbReference type="ARBA" id="ARBA00004651"/>
    </source>
</evidence>
<dbReference type="PANTHER" id="PTHR13285">
    <property type="entry name" value="ACYLTRANSFERASE"/>
    <property type="match status" value="1"/>
</dbReference>
<reference evidence="13" key="2">
    <citation type="submission" date="2020-02" db="EMBL/GenBank/DDBJ databases">
        <authorList>
            <consortium name="NCBI Pathogen Detection Project"/>
        </authorList>
    </citation>
    <scope>NUCLEOTIDE SEQUENCE</scope>
    <source>
        <strain evidence="13">MA.AU168</strain>
    </source>
</reference>
<dbReference type="InterPro" id="IPR028362">
    <property type="entry name" value="AlgI"/>
</dbReference>